<evidence type="ECO:0000256" key="1">
    <source>
        <dbReference type="SAM" id="MobiDB-lite"/>
    </source>
</evidence>
<dbReference type="OrthoDB" id="4485518at2"/>
<name>A0A5B2X5W2_9PSEU</name>
<sequence length="151" mass="16326">MKTRTVALLLTAALAVYFVLLAGRAIALIGTGEAVGIGLGVGVLILPVIGAWIAVVNLRFGVRTERMARQLADEGGLPDTSQLPRRPSGRIDRDAADAWFEERRAEVEAAPEDWRAWFRLAHGYDIAGDRGRAREAMRKSIDLYGGGAPSQ</sequence>
<dbReference type="RefSeq" id="WP_149851607.1">
    <property type="nucleotide sequence ID" value="NZ_VUOB01000041.1"/>
</dbReference>
<reference evidence="3 4" key="2">
    <citation type="submission" date="2019-09" db="EMBL/GenBank/DDBJ databases">
        <authorList>
            <person name="Jin C."/>
        </authorList>
    </citation>
    <scope>NUCLEOTIDE SEQUENCE [LARGE SCALE GENOMIC DNA]</scope>
    <source>
        <strain evidence="3 4">AN110305</strain>
    </source>
</reference>
<reference evidence="3 4" key="1">
    <citation type="submission" date="2019-09" db="EMBL/GenBank/DDBJ databases">
        <title>Goodfellowia gen. nov., a new genus of the Pseudonocardineae related to Actinoalloteichus, containing Goodfellowia coeruleoviolacea gen. nov., comb. nov. gen. nov., comb. nov.</title>
        <authorList>
            <person name="Labeda D."/>
        </authorList>
    </citation>
    <scope>NUCLEOTIDE SEQUENCE [LARGE SCALE GENOMIC DNA]</scope>
    <source>
        <strain evidence="3 4">AN110305</strain>
    </source>
</reference>
<dbReference type="EMBL" id="VUOB01000041">
    <property type="protein sequence ID" value="KAA2258610.1"/>
    <property type="molecule type" value="Genomic_DNA"/>
</dbReference>
<organism evidence="3 4">
    <name type="scientific">Solihabitans fulvus</name>
    <dbReference type="NCBI Taxonomy" id="1892852"/>
    <lineage>
        <taxon>Bacteria</taxon>
        <taxon>Bacillati</taxon>
        <taxon>Actinomycetota</taxon>
        <taxon>Actinomycetes</taxon>
        <taxon>Pseudonocardiales</taxon>
        <taxon>Pseudonocardiaceae</taxon>
        <taxon>Solihabitans</taxon>
    </lineage>
</organism>
<gene>
    <name evidence="3" type="ORF">F0L68_22430</name>
</gene>
<evidence type="ECO:0000256" key="2">
    <source>
        <dbReference type="SAM" id="Phobius"/>
    </source>
</evidence>
<feature type="transmembrane region" description="Helical" evidence="2">
    <location>
        <begin position="37"/>
        <end position="60"/>
    </location>
</feature>
<comment type="caution">
    <text evidence="3">The sequence shown here is derived from an EMBL/GenBank/DDBJ whole genome shotgun (WGS) entry which is preliminary data.</text>
</comment>
<evidence type="ECO:0000313" key="3">
    <source>
        <dbReference type="EMBL" id="KAA2258610.1"/>
    </source>
</evidence>
<proteinExistence type="predicted"/>
<keyword evidence="2" id="KW-0472">Membrane</keyword>
<feature type="region of interest" description="Disordered" evidence="1">
    <location>
        <begin position="71"/>
        <end position="90"/>
    </location>
</feature>
<dbReference type="Proteomes" id="UP000323454">
    <property type="component" value="Unassembled WGS sequence"/>
</dbReference>
<accession>A0A5B2X5W2</accession>
<keyword evidence="2" id="KW-0812">Transmembrane</keyword>
<dbReference type="AlphaFoldDB" id="A0A5B2X5W2"/>
<evidence type="ECO:0000313" key="4">
    <source>
        <dbReference type="Proteomes" id="UP000323454"/>
    </source>
</evidence>
<keyword evidence="2" id="KW-1133">Transmembrane helix</keyword>
<protein>
    <recommendedName>
        <fullName evidence="5">Tetratricopeptide repeat protein</fullName>
    </recommendedName>
</protein>
<keyword evidence="4" id="KW-1185">Reference proteome</keyword>
<evidence type="ECO:0008006" key="5">
    <source>
        <dbReference type="Google" id="ProtNLM"/>
    </source>
</evidence>